<dbReference type="InterPro" id="IPR013324">
    <property type="entry name" value="RNA_pol_sigma_r3/r4-like"/>
</dbReference>
<dbReference type="SUPFAM" id="SSF88946">
    <property type="entry name" value="Sigma2 domain of RNA polymerase sigma factors"/>
    <property type="match status" value="1"/>
</dbReference>
<evidence type="ECO:0000259" key="6">
    <source>
        <dbReference type="Pfam" id="PF08281"/>
    </source>
</evidence>
<dbReference type="PANTHER" id="PTHR43133">
    <property type="entry name" value="RNA POLYMERASE ECF-TYPE SIGMA FACTO"/>
    <property type="match status" value="1"/>
</dbReference>
<keyword evidence="3" id="KW-0731">Sigma factor</keyword>
<comment type="similarity">
    <text evidence="1">Belongs to the sigma-70 factor family. ECF subfamily.</text>
</comment>
<evidence type="ECO:0000256" key="2">
    <source>
        <dbReference type="ARBA" id="ARBA00023015"/>
    </source>
</evidence>
<dbReference type="InterPro" id="IPR013325">
    <property type="entry name" value="RNA_pol_sigma_r2"/>
</dbReference>
<reference evidence="7 8" key="1">
    <citation type="submission" date="2021-01" db="EMBL/GenBank/DDBJ databases">
        <title>Genomic Encyclopedia of Type Strains, Phase IV (KMG-IV): sequencing the most valuable type-strain genomes for metagenomic binning, comparative biology and taxonomic classification.</title>
        <authorList>
            <person name="Goeker M."/>
        </authorList>
    </citation>
    <scope>NUCLEOTIDE SEQUENCE [LARGE SCALE GENOMIC DNA]</scope>
    <source>
        <strain evidence="7 8">DSM 25890</strain>
    </source>
</reference>
<dbReference type="SUPFAM" id="SSF88659">
    <property type="entry name" value="Sigma3 and sigma4 domains of RNA polymerase sigma factors"/>
    <property type="match status" value="1"/>
</dbReference>
<dbReference type="InterPro" id="IPR014284">
    <property type="entry name" value="RNA_pol_sigma-70_dom"/>
</dbReference>
<evidence type="ECO:0000256" key="1">
    <source>
        <dbReference type="ARBA" id="ARBA00010641"/>
    </source>
</evidence>
<comment type="caution">
    <text evidence="7">The sequence shown here is derived from an EMBL/GenBank/DDBJ whole genome shotgun (WGS) entry which is preliminary data.</text>
</comment>
<gene>
    <name evidence="7" type="ORF">JOC73_000987</name>
</gene>
<dbReference type="Pfam" id="PF08281">
    <property type="entry name" value="Sigma70_r4_2"/>
    <property type="match status" value="1"/>
</dbReference>
<dbReference type="RefSeq" id="WP_204400739.1">
    <property type="nucleotide sequence ID" value="NZ_JAFBEE010000004.1"/>
</dbReference>
<dbReference type="NCBIfam" id="TIGR02937">
    <property type="entry name" value="sigma70-ECF"/>
    <property type="match status" value="1"/>
</dbReference>
<dbReference type="CDD" id="cd06171">
    <property type="entry name" value="Sigma70_r4"/>
    <property type="match status" value="1"/>
</dbReference>
<name>A0ABS2NNF6_9FIRM</name>
<dbReference type="InterPro" id="IPR013249">
    <property type="entry name" value="RNA_pol_sigma70_r4_t2"/>
</dbReference>
<dbReference type="EMBL" id="JAFBEE010000004">
    <property type="protein sequence ID" value="MBM7614476.1"/>
    <property type="molecule type" value="Genomic_DNA"/>
</dbReference>
<evidence type="ECO:0000256" key="4">
    <source>
        <dbReference type="ARBA" id="ARBA00023163"/>
    </source>
</evidence>
<dbReference type="InterPro" id="IPR007627">
    <property type="entry name" value="RNA_pol_sigma70_r2"/>
</dbReference>
<feature type="domain" description="RNA polymerase sigma factor 70 region 4 type 2" evidence="6">
    <location>
        <begin position="104"/>
        <end position="155"/>
    </location>
</feature>
<keyword evidence="2" id="KW-0805">Transcription regulation</keyword>
<dbReference type="Pfam" id="PF04542">
    <property type="entry name" value="Sigma70_r2"/>
    <property type="match status" value="1"/>
</dbReference>
<evidence type="ECO:0000313" key="8">
    <source>
        <dbReference type="Proteomes" id="UP001314796"/>
    </source>
</evidence>
<organism evidence="7 8">
    <name type="scientific">Alkaliphilus hydrothermalis</name>
    <dbReference type="NCBI Taxonomy" id="1482730"/>
    <lineage>
        <taxon>Bacteria</taxon>
        <taxon>Bacillati</taxon>
        <taxon>Bacillota</taxon>
        <taxon>Clostridia</taxon>
        <taxon>Peptostreptococcales</taxon>
        <taxon>Natronincolaceae</taxon>
        <taxon>Alkaliphilus</taxon>
    </lineage>
</organism>
<dbReference type="InterPro" id="IPR036388">
    <property type="entry name" value="WH-like_DNA-bd_sf"/>
</dbReference>
<keyword evidence="4" id="KW-0804">Transcription</keyword>
<dbReference type="Gene3D" id="1.10.1740.10">
    <property type="match status" value="1"/>
</dbReference>
<protein>
    <submittedName>
        <fullName evidence="7">RNA polymerase sigma-70 factor (ECF subfamily)</fullName>
    </submittedName>
</protein>
<evidence type="ECO:0000256" key="3">
    <source>
        <dbReference type="ARBA" id="ARBA00023082"/>
    </source>
</evidence>
<accession>A0ABS2NNF6</accession>
<evidence type="ECO:0000259" key="5">
    <source>
        <dbReference type="Pfam" id="PF04542"/>
    </source>
</evidence>
<keyword evidence="8" id="KW-1185">Reference proteome</keyword>
<feature type="domain" description="RNA polymerase sigma-70 region 2" evidence="5">
    <location>
        <begin position="16"/>
        <end position="80"/>
    </location>
</feature>
<proteinExistence type="inferred from homology"/>
<dbReference type="Gene3D" id="1.10.10.10">
    <property type="entry name" value="Winged helix-like DNA-binding domain superfamily/Winged helix DNA-binding domain"/>
    <property type="match status" value="1"/>
</dbReference>
<dbReference type="InterPro" id="IPR039425">
    <property type="entry name" value="RNA_pol_sigma-70-like"/>
</dbReference>
<dbReference type="Proteomes" id="UP001314796">
    <property type="component" value="Unassembled WGS sequence"/>
</dbReference>
<dbReference type="PANTHER" id="PTHR43133:SF60">
    <property type="entry name" value="RNA POLYMERASE SIGMA FACTOR SIGV"/>
    <property type="match status" value="1"/>
</dbReference>
<sequence>MEKNERFKFVEGHILANKEAFYKTAYSYVKNKENALDILHDSIYKALKSVDTLQNKEYVKTWFYRILVNTAIDFLRKNKKLTVMEDEILEFHAEAVEDHYTDLDLEKALDLLPPPYRTIIVLKYFEDLTLTEIAHTLDENLSTIKTRLYSALKKLRVEMEMKEEHYE</sequence>
<evidence type="ECO:0000313" key="7">
    <source>
        <dbReference type="EMBL" id="MBM7614476.1"/>
    </source>
</evidence>